<dbReference type="AlphaFoldDB" id="A0A8J7R420"/>
<feature type="region of interest" description="Disordered" evidence="1">
    <location>
        <begin position="1"/>
        <end position="28"/>
    </location>
</feature>
<dbReference type="InterPro" id="IPR013159">
    <property type="entry name" value="DnaA_C"/>
</dbReference>
<dbReference type="Gene3D" id="1.10.1750.10">
    <property type="match status" value="1"/>
</dbReference>
<dbReference type="GO" id="GO:0005524">
    <property type="term" value="F:ATP binding"/>
    <property type="evidence" value="ECO:0007669"/>
    <property type="project" value="InterPro"/>
</dbReference>
<dbReference type="SUPFAM" id="SSF48295">
    <property type="entry name" value="TrpR-like"/>
    <property type="match status" value="1"/>
</dbReference>
<organism evidence="3 4">
    <name type="scientific">Tianweitania sediminis</name>
    <dbReference type="NCBI Taxonomy" id="1502156"/>
    <lineage>
        <taxon>Bacteria</taxon>
        <taxon>Pseudomonadati</taxon>
        <taxon>Pseudomonadota</taxon>
        <taxon>Alphaproteobacteria</taxon>
        <taxon>Hyphomicrobiales</taxon>
        <taxon>Phyllobacteriaceae</taxon>
        <taxon>Tianweitania</taxon>
    </lineage>
</organism>
<sequence length="113" mass="12623">MSQPAPPPAPVEVDAPPATRLPDRPKVTPIRTPAMATRQMIAEVAELYGCTFSEVVSDKRQRNIVDARHAAIRAVRTANPHMSLPEIGRIFNRDHSTIFHSLKQPVRAPRRRS</sequence>
<dbReference type="InterPro" id="IPR010921">
    <property type="entry name" value="Trp_repressor/repl_initiator"/>
</dbReference>
<dbReference type="Proteomes" id="UP000666240">
    <property type="component" value="Unassembled WGS sequence"/>
</dbReference>
<comment type="caution">
    <text evidence="3">The sequence shown here is derived from an EMBL/GenBank/DDBJ whole genome shotgun (WGS) entry which is preliminary data.</text>
</comment>
<evidence type="ECO:0000313" key="4">
    <source>
        <dbReference type="Proteomes" id="UP000666240"/>
    </source>
</evidence>
<accession>A0A8J7R420</accession>
<name>A0A8J7R420_9HYPH</name>
<gene>
    <name evidence="3" type="ORF">J5Y06_18620</name>
</gene>
<keyword evidence="4" id="KW-1185">Reference proteome</keyword>
<feature type="compositionally biased region" description="Pro residues" evidence="1">
    <location>
        <begin position="1"/>
        <end position="10"/>
    </location>
</feature>
<proteinExistence type="predicted"/>
<feature type="domain" description="Chromosomal replication initiator DnaA C-terminal" evidence="2">
    <location>
        <begin position="36"/>
        <end position="105"/>
    </location>
</feature>
<dbReference type="CDD" id="cd06571">
    <property type="entry name" value="Bac_DnaA_C"/>
    <property type="match status" value="1"/>
</dbReference>
<evidence type="ECO:0000256" key="1">
    <source>
        <dbReference type="SAM" id="MobiDB-lite"/>
    </source>
</evidence>
<protein>
    <recommendedName>
        <fullName evidence="2">Chromosomal replication initiator DnaA C-terminal domain-containing protein</fullName>
    </recommendedName>
</protein>
<dbReference type="GO" id="GO:0043565">
    <property type="term" value="F:sequence-specific DNA binding"/>
    <property type="evidence" value="ECO:0007669"/>
    <property type="project" value="InterPro"/>
</dbReference>
<dbReference type="SMART" id="SM00760">
    <property type="entry name" value="Bac_DnaA_C"/>
    <property type="match status" value="1"/>
</dbReference>
<dbReference type="GO" id="GO:0006275">
    <property type="term" value="P:regulation of DNA replication"/>
    <property type="evidence" value="ECO:0007669"/>
    <property type="project" value="InterPro"/>
</dbReference>
<reference evidence="3" key="1">
    <citation type="submission" date="2021-03" db="EMBL/GenBank/DDBJ databases">
        <title>Genome sequencing and assembly of Tianweitania sediminis.</title>
        <authorList>
            <person name="Chhetri G."/>
        </authorList>
    </citation>
    <scope>NUCLEOTIDE SEQUENCE</scope>
    <source>
        <strain evidence="3">Z8</strain>
    </source>
</reference>
<dbReference type="Pfam" id="PF08299">
    <property type="entry name" value="Bac_DnaA_C"/>
    <property type="match status" value="1"/>
</dbReference>
<evidence type="ECO:0000313" key="3">
    <source>
        <dbReference type="EMBL" id="MBP0440668.1"/>
    </source>
</evidence>
<dbReference type="EMBL" id="JAGIYY010000008">
    <property type="protein sequence ID" value="MBP0440668.1"/>
    <property type="molecule type" value="Genomic_DNA"/>
</dbReference>
<evidence type="ECO:0000259" key="2">
    <source>
        <dbReference type="SMART" id="SM00760"/>
    </source>
</evidence>
<dbReference type="GO" id="GO:0006270">
    <property type="term" value="P:DNA replication initiation"/>
    <property type="evidence" value="ECO:0007669"/>
    <property type="project" value="InterPro"/>
</dbReference>